<evidence type="ECO:0000313" key="17">
    <source>
        <dbReference type="EMBL" id="EDW72368.2"/>
    </source>
</evidence>
<dbReference type="GO" id="GO:0008305">
    <property type="term" value="C:integrin complex"/>
    <property type="evidence" value="ECO:0007669"/>
    <property type="project" value="InterPro"/>
</dbReference>
<protein>
    <submittedName>
        <fullName evidence="17">Uncharacterized protein</fullName>
    </submittedName>
</protein>
<dbReference type="SMR" id="B4MJS9"/>
<comment type="similarity">
    <text evidence="2 13">Belongs to the integrin alpha chain family.</text>
</comment>
<dbReference type="FunFam" id="2.130.10.130:FF:000015">
    <property type="entry name" value="integrin alpha-PS3 isoform X1"/>
    <property type="match status" value="1"/>
</dbReference>
<dbReference type="InterPro" id="IPR028994">
    <property type="entry name" value="Integrin_alpha_N"/>
</dbReference>
<keyword evidence="7 13" id="KW-1133">Transmembrane helix</keyword>
<dbReference type="Pfam" id="PF08441">
    <property type="entry name" value="Integrin_A_Ig_1"/>
    <property type="match status" value="1"/>
</dbReference>
<name>B4MJS9_DROWI</name>
<dbReference type="Gene3D" id="2.130.10.130">
    <property type="entry name" value="Integrin alpha, N-terminal"/>
    <property type="match status" value="1"/>
</dbReference>
<gene>
    <name evidence="17" type="primary">Dwil\GK20889</name>
    <name evidence="17" type="ORF">Dwil_GK20889</name>
</gene>
<dbReference type="SMART" id="SM00191">
    <property type="entry name" value="Int_alpha"/>
    <property type="match status" value="5"/>
</dbReference>
<dbReference type="InterPro" id="IPR013649">
    <property type="entry name" value="Integrin_alpha_Ig-like_1"/>
</dbReference>
<dbReference type="GO" id="GO:0007157">
    <property type="term" value="P:heterophilic cell-cell adhesion via plasma membrane cell adhesion molecules"/>
    <property type="evidence" value="ECO:0007669"/>
    <property type="project" value="UniProtKB-ARBA"/>
</dbReference>
<organism evidence="17 18">
    <name type="scientific">Drosophila willistoni</name>
    <name type="common">Fruit fly</name>
    <dbReference type="NCBI Taxonomy" id="7260"/>
    <lineage>
        <taxon>Eukaryota</taxon>
        <taxon>Metazoa</taxon>
        <taxon>Ecdysozoa</taxon>
        <taxon>Arthropoda</taxon>
        <taxon>Hexapoda</taxon>
        <taxon>Insecta</taxon>
        <taxon>Pterygota</taxon>
        <taxon>Neoptera</taxon>
        <taxon>Endopterygota</taxon>
        <taxon>Diptera</taxon>
        <taxon>Brachycera</taxon>
        <taxon>Muscomorpha</taxon>
        <taxon>Ephydroidea</taxon>
        <taxon>Drosophilidae</taxon>
        <taxon>Drosophila</taxon>
        <taxon>Sophophora</taxon>
    </lineage>
</organism>
<dbReference type="FunFam" id="1.20.5.930:FF:000005">
    <property type="entry name" value="Integrin, alpha 10"/>
    <property type="match status" value="1"/>
</dbReference>
<feature type="region of interest" description="Disordered" evidence="14">
    <location>
        <begin position="1095"/>
        <end position="1114"/>
    </location>
</feature>
<evidence type="ECO:0000256" key="12">
    <source>
        <dbReference type="PROSITE-ProRule" id="PRU00803"/>
    </source>
</evidence>
<dbReference type="InterPro" id="IPR048285">
    <property type="entry name" value="Integrin_alpha_Ig-like_2"/>
</dbReference>
<dbReference type="Gene3D" id="2.60.40.1530">
    <property type="entry name" value="ntegrin, alpha v. Chain A, domain 4"/>
    <property type="match status" value="1"/>
</dbReference>
<dbReference type="SUPFAM" id="SSF69179">
    <property type="entry name" value="Integrin domains"/>
    <property type="match status" value="2"/>
</dbReference>
<dbReference type="AlphaFoldDB" id="B4MJS9"/>
<evidence type="ECO:0000313" key="18">
    <source>
        <dbReference type="Proteomes" id="UP000007798"/>
    </source>
</evidence>
<dbReference type="GO" id="GO:0048513">
    <property type="term" value="P:animal organ development"/>
    <property type="evidence" value="ECO:0007669"/>
    <property type="project" value="UniProtKB-ARBA"/>
</dbReference>
<dbReference type="GO" id="GO:0005178">
    <property type="term" value="F:integrin binding"/>
    <property type="evidence" value="ECO:0007669"/>
    <property type="project" value="TreeGrafter"/>
</dbReference>
<dbReference type="PRINTS" id="PR01185">
    <property type="entry name" value="INTEGRINA"/>
</dbReference>
<dbReference type="PANTHER" id="PTHR23220">
    <property type="entry name" value="INTEGRIN ALPHA"/>
    <property type="match status" value="1"/>
</dbReference>
<feature type="chain" id="PRO_5005968010" evidence="13">
    <location>
        <begin position="26"/>
        <end position="1114"/>
    </location>
</feature>
<feature type="repeat" description="FG-GAP" evidence="12">
    <location>
        <begin position="465"/>
        <end position="527"/>
    </location>
</feature>
<dbReference type="GO" id="GO:0009897">
    <property type="term" value="C:external side of plasma membrane"/>
    <property type="evidence" value="ECO:0007669"/>
    <property type="project" value="TreeGrafter"/>
</dbReference>
<evidence type="ECO:0000256" key="6">
    <source>
        <dbReference type="ARBA" id="ARBA00022889"/>
    </source>
</evidence>
<dbReference type="InterPro" id="IPR013519">
    <property type="entry name" value="Int_alpha_beta-p"/>
</dbReference>
<proteinExistence type="inferred from homology"/>
<feature type="repeat" description="FG-GAP" evidence="12">
    <location>
        <begin position="402"/>
        <end position="457"/>
    </location>
</feature>
<dbReference type="InParanoid" id="B4MJS9"/>
<dbReference type="InterPro" id="IPR000413">
    <property type="entry name" value="Integrin_alpha"/>
</dbReference>
<dbReference type="PROSITE" id="PS51470">
    <property type="entry name" value="FG_GAP"/>
    <property type="match status" value="5"/>
</dbReference>
<dbReference type="KEGG" id="dwi:6638520"/>
<evidence type="ECO:0000256" key="13">
    <source>
        <dbReference type="RuleBase" id="RU003762"/>
    </source>
</evidence>
<dbReference type="Gene3D" id="2.60.40.1510">
    <property type="entry name" value="ntegrin, alpha v. Chain A, domain 3"/>
    <property type="match status" value="1"/>
</dbReference>
<dbReference type="InterPro" id="IPR013517">
    <property type="entry name" value="FG-GAP"/>
</dbReference>
<keyword evidence="18" id="KW-1185">Reference proteome</keyword>
<feature type="region of interest" description="Disordered" evidence="14">
    <location>
        <begin position="244"/>
        <end position="264"/>
    </location>
</feature>
<keyword evidence="5" id="KW-0677">Repeat</keyword>
<evidence type="ECO:0000259" key="16">
    <source>
        <dbReference type="Pfam" id="PF20805"/>
    </source>
</evidence>
<dbReference type="PROSITE" id="PS00242">
    <property type="entry name" value="INTEGRIN_ALPHA"/>
    <property type="match status" value="1"/>
</dbReference>
<evidence type="ECO:0000256" key="8">
    <source>
        <dbReference type="ARBA" id="ARBA00023037"/>
    </source>
</evidence>
<dbReference type="HOGENOM" id="CLU_008760_0_0_1"/>
<dbReference type="STRING" id="7260.B4MJS9"/>
<evidence type="ECO:0000256" key="10">
    <source>
        <dbReference type="ARBA" id="ARBA00023170"/>
    </source>
</evidence>
<evidence type="ECO:0000259" key="15">
    <source>
        <dbReference type="Pfam" id="PF08441"/>
    </source>
</evidence>
<dbReference type="EMBL" id="CH963846">
    <property type="protein sequence ID" value="EDW72368.2"/>
    <property type="molecule type" value="Genomic_DNA"/>
</dbReference>
<dbReference type="Gene3D" id="2.60.40.1460">
    <property type="entry name" value="Integrin domains. Chain A, domain 2"/>
    <property type="match status" value="1"/>
</dbReference>
<evidence type="ECO:0000256" key="3">
    <source>
        <dbReference type="ARBA" id="ARBA00022692"/>
    </source>
</evidence>
<dbReference type="PANTHER" id="PTHR23220:SF83">
    <property type="entry name" value="INTEGRIN ALPHA-PS3-RELATED"/>
    <property type="match status" value="1"/>
</dbReference>
<evidence type="ECO:0000256" key="1">
    <source>
        <dbReference type="ARBA" id="ARBA00004479"/>
    </source>
</evidence>
<feature type="repeat" description="FG-GAP" evidence="12">
    <location>
        <begin position="340"/>
        <end position="401"/>
    </location>
</feature>
<sequence length="1114" mass="124174">MMARQGHLFLVLSLVVIVVVNLTLAYNLSPLPNVQINDPQFATVIPKVRASYFGYTINLRPHGIFVGAPRAQSTLEAQRGVNETGAIYKCSLLNGTCSPYVFDALGNKQAAANEYTWDSERKDHQWLGASMDGGTSDNDKLLVCAPRFIAPSNSDYHMHGICYWVYNTVSEQPEKVVRISPLRLRDQQVEEDDTGYRYFYYILGEQGLSAHVSDDNKEMLIGAPGIFMWKGSVIRYKQVPLVDQPQASRRDTSEAQKRVKVKRASGDTDINYSPDVSYTTDIPNPHRWGQPDDSYFGYAVATGHFDSTDLKRLLYVATAPQANEQSGEAYIFDVRGKSIEKYHVLRGEQFGEYFGYAVLAEDLNGDGLTDVIVSAPQYALEDSHDNGAIYVFLNKGRFNFEVKQLRSPIATRARFGTTLSRLGDINHDGFNDIAVGAPFAGNGSVFIYLGSEQGLRDQHSQRLDSPVEQTSKYEGSHMFGHGLSRGSDVDGNGFNDFAIGSPNSESVFVYRAYPVVKIQASVRSQSREIKPDQGRIQITACYGLTTTATQASAQQQELAMRIVIDSQLKRVKFTQSSSNELSFTADAKVTQQCRVFDCDVRYSEKDIFKPIEMEMHYELTKNVPNDTAEFCQTCVAVDPADPKVYSEKIIFVTGCASEICIADLHLTAKDVSSTFTLGSANVLRLNYEITNNGETAYLPQFNITSSSRLNYAQIPWNCRVDEAHVMLCDLHGGRPLAKGEKDTISISFDVSSLDGRNLIIDAEVFSTGNEKNSTDNQLHTVIGLVEYTEIDATGGQSNAQIDLEHYKNIAEIVNNYEIKSNGPSTIDALELEFYIPVTYKVAGSTAVIPIIDVNNISMQATYDAQLRNIELFDENNTLLITNPIETSTISQVNKAKSGNRQYDAVKSGHVDILDSNSVATASMTRKRRDLKALTANREQYARISQIKAHELLSDDYKGKLPVNRTIVFNCRDPTMTSCVRAVIRIYNFKPEKPVNLNMRYTVDLNEINAILVDPWEFFVVLIDLKVRKEGDPLGSSLVIKRKIEPNVISKHLDRSTPIWIIIVSVLGGLLLLAGLVYGMYKLGFFERAKKDEMERLTQENPVEPEAENLNSGSN</sequence>
<feature type="transmembrane region" description="Helical" evidence="13">
    <location>
        <begin position="1058"/>
        <end position="1080"/>
    </location>
</feature>
<evidence type="ECO:0000256" key="9">
    <source>
        <dbReference type="ARBA" id="ARBA00023136"/>
    </source>
</evidence>
<keyword evidence="6 13" id="KW-0130">Cell adhesion</keyword>
<reference evidence="17 18" key="1">
    <citation type="journal article" date="2007" name="Nature">
        <title>Evolution of genes and genomes on the Drosophila phylogeny.</title>
        <authorList>
            <consortium name="Drosophila 12 Genomes Consortium"/>
            <person name="Clark A.G."/>
            <person name="Eisen M.B."/>
            <person name="Smith D.R."/>
            <person name="Bergman C.M."/>
            <person name="Oliver B."/>
            <person name="Markow T.A."/>
            <person name="Kaufman T.C."/>
            <person name="Kellis M."/>
            <person name="Gelbart W."/>
            <person name="Iyer V.N."/>
            <person name="Pollard D.A."/>
            <person name="Sackton T.B."/>
            <person name="Larracuente A.M."/>
            <person name="Singh N.D."/>
            <person name="Abad J.P."/>
            <person name="Abt D.N."/>
            <person name="Adryan B."/>
            <person name="Aguade M."/>
            <person name="Akashi H."/>
            <person name="Anderson W.W."/>
            <person name="Aquadro C.F."/>
            <person name="Ardell D.H."/>
            <person name="Arguello R."/>
            <person name="Artieri C.G."/>
            <person name="Barbash D.A."/>
            <person name="Barker D."/>
            <person name="Barsanti P."/>
            <person name="Batterham P."/>
            <person name="Batzoglou S."/>
            <person name="Begun D."/>
            <person name="Bhutkar A."/>
            <person name="Blanco E."/>
            <person name="Bosak S.A."/>
            <person name="Bradley R.K."/>
            <person name="Brand A.D."/>
            <person name="Brent M.R."/>
            <person name="Brooks A.N."/>
            <person name="Brown R.H."/>
            <person name="Butlin R.K."/>
            <person name="Caggese C."/>
            <person name="Calvi B.R."/>
            <person name="Bernardo de Carvalho A."/>
            <person name="Caspi A."/>
            <person name="Castrezana S."/>
            <person name="Celniker S.E."/>
            <person name="Chang J.L."/>
            <person name="Chapple C."/>
            <person name="Chatterji S."/>
            <person name="Chinwalla A."/>
            <person name="Civetta A."/>
            <person name="Clifton S.W."/>
            <person name="Comeron J.M."/>
            <person name="Costello J.C."/>
            <person name="Coyne J.A."/>
            <person name="Daub J."/>
            <person name="David R.G."/>
            <person name="Delcher A.L."/>
            <person name="Delehaunty K."/>
            <person name="Do C.B."/>
            <person name="Ebling H."/>
            <person name="Edwards K."/>
            <person name="Eickbush T."/>
            <person name="Evans J.D."/>
            <person name="Filipski A."/>
            <person name="Findeiss S."/>
            <person name="Freyhult E."/>
            <person name="Fulton L."/>
            <person name="Fulton R."/>
            <person name="Garcia A.C."/>
            <person name="Gardiner A."/>
            <person name="Garfield D.A."/>
            <person name="Garvin B.E."/>
            <person name="Gibson G."/>
            <person name="Gilbert D."/>
            <person name="Gnerre S."/>
            <person name="Godfrey J."/>
            <person name="Good R."/>
            <person name="Gotea V."/>
            <person name="Gravely B."/>
            <person name="Greenberg A.J."/>
            <person name="Griffiths-Jones S."/>
            <person name="Gross S."/>
            <person name="Guigo R."/>
            <person name="Gustafson E.A."/>
            <person name="Haerty W."/>
            <person name="Hahn M.W."/>
            <person name="Halligan D.L."/>
            <person name="Halpern A.L."/>
            <person name="Halter G.M."/>
            <person name="Han M.V."/>
            <person name="Heger A."/>
            <person name="Hillier L."/>
            <person name="Hinrichs A.S."/>
            <person name="Holmes I."/>
            <person name="Hoskins R.A."/>
            <person name="Hubisz M.J."/>
            <person name="Hultmark D."/>
            <person name="Huntley M.A."/>
            <person name="Jaffe D.B."/>
            <person name="Jagadeeshan S."/>
            <person name="Jeck W.R."/>
            <person name="Johnson J."/>
            <person name="Jones C.D."/>
            <person name="Jordan W.C."/>
            <person name="Karpen G.H."/>
            <person name="Kataoka E."/>
            <person name="Keightley P.D."/>
            <person name="Kheradpour P."/>
            <person name="Kirkness E.F."/>
            <person name="Koerich L.B."/>
            <person name="Kristiansen K."/>
            <person name="Kudrna D."/>
            <person name="Kulathinal R.J."/>
            <person name="Kumar S."/>
            <person name="Kwok R."/>
            <person name="Lander E."/>
            <person name="Langley C.H."/>
            <person name="Lapoint R."/>
            <person name="Lazzaro B.P."/>
            <person name="Lee S.J."/>
            <person name="Levesque L."/>
            <person name="Li R."/>
            <person name="Lin C.F."/>
            <person name="Lin M.F."/>
            <person name="Lindblad-Toh K."/>
            <person name="Llopart A."/>
            <person name="Long M."/>
            <person name="Low L."/>
            <person name="Lozovsky E."/>
            <person name="Lu J."/>
            <person name="Luo M."/>
            <person name="Machado C.A."/>
            <person name="Makalowski W."/>
            <person name="Marzo M."/>
            <person name="Matsuda M."/>
            <person name="Matzkin L."/>
            <person name="McAllister B."/>
            <person name="McBride C.S."/>
            <person name="McKernan B."/>
            <person name="McKernan K."/>
            <person name="Mendez-Lago M."/>
            <person name="Minx P."/>
            <person name="Mollenhauer M.U."/>
            <person name="Montooth K."/>
            <person name="Mount S.M."/>
            <person name="Mu X."/>
            <person name="Myers E."/>
            <person name="Negre B."/>
            <person name="Newfeld S."/>
            <person name="Nielsen R."/>
            <person name="Noor M.A."/>
            <person name="O'Grady P."/>
            <person name="Pachter L."/>
            <person name="Papaceit M."/>
            <person name="Parisi M.J."/>
            <person name="Parisi M."/>
            <person name="Parts L."/>
            <person name="Pedersen J.S."/>
            <person name="Pesole G."/>
            <person name="Phillippy A.M."/>
            <person name="Ponting C.P."/>
            <person name="Pop M."/>
            <person name="Porcelli D."/>
            <person name="Powell J.R."/>
            <person name="Prohaska S."/>
            <person name="Pruitt K."/>
            <person name="Puig M."/>
            <person name="Quesneville H."/>
            <person name="Ram K.R."/>
            <person name="Rand D."/>
            <person name="Rasmussen M.D."/>
            <person name="Reed L.K."/>
            <person name="Reenan R."/>
            <person name="Reily A."/>
            <person name="Remington K.A."/>
            <person name="Rieger T.T."/>
            <person name="Ritchie M.G."/>
            <person name="Robin C."/>
            <person name="Rogers Y.H."/>
            <person name="Rohde C."/>
            <person name="Rozas J."/>
            <person name="Rubenfield M.J."/>
            <person name="Ruiz A."/>
            <person name="Russo S."/>
            <person name="Salzberg S.L."/>
            <person name="Sanchez-Gracia A."/>
            <person name="Saranga D.J."/>
            <person name="Sato H."/>
            <person name="Schaeffer S.W."/>
            <person name="Schatz M.C."/>
            <person name="Schlenke T."/>
            <person name="Schwartz R."/>
            <person name="Segarra C."/>
            <person name="Singh R.S."/>
            <person name="Sirot L."/>
            <person name="Sirota M."/>
            <person name="Sisneros N.B."/>
            <person name="Smith C.D."/>
            <person name="Smith T.F."/>
            <person name="Spieth J."/>
            <person name="Stage D.E."/>
            <person name="Stark A."/>
            <person name="Stephan W."/>
            <person name="Strausberg R.L."/>
            <person name="Strempel S."/>
            <person name="Sturgill D."/>
            <person name="Sutton G."/>
            <person name="Sutton G.G."/>
            <person name="Tao W."/>
            <person name="Teichmann S."/>
            <person name="Tobari Y.N."/>
            <person name="Tomimura Y."/>
            <person name="Tsolas J.M."/>
            <person name="Valente V.L."/>
            <person name="Venter E."/>
            <person name="Venter J.C."/>
            <person name="Vicario S."/>
            <person name="Vieira F.G."/>
            <person name="Vilella A.J."/>
            <person name="Villasante A."/>
            <person name="Walenz B."/>
            <person name="Wang J."/>
            <person name="Wasserman M."/>
            <person name="Watts T."/>
            <person name="Wilson D."/>
            <person name="Wilson R.K."/>
            <person name="Wing R.A."/>
            <person name="Wolfner M.F."/>
            <person name="Wong A."/>
            <person name="Wong G.K."/>
            <person name="Wu C.I."/>
            <person name="Wu G."/>
            <person name="Yamamoto D."/>
            <person name="Yang H.P."/>
            <person name="Yang S.P."/>
            <person name="Yorke J.A."/>
            <person name="Yoshida K."/>
            <person name="Zdobnov E."/>
            <person name="Zhang P."/>
            <person name="Zhang Y."/>
            <person name="Zimin A.V."/>
            <person name="Baldwin J."/>
            <person name="Abdouelleil A."/>
            <person name="Abdulkadir J."/>
            <person name="Abebe A."/>
            <person name="Abera B."/>
            <person name="Abreu J."/>
            <person name="Acer S.C."/>
            <person name="Aftuck L."/>
            <person name="Alexander A."/>
            <person name="An P."/>
            <person name="Anderson E."/>
            <person name="Anderson S."/>
            <person name="Arachi H."/>
            <person name="Azer M."/>
            <person name="Bachantsang P."/>
            <person name="Barry A."/>
            <person name="Bayul T."/>
            <person name="Berlin A."/>
            <person name="Bessette D."/>
            <person name="Bloom T."/>
            <person name="Blye J."/>
            <person name="Boguslavskiy L."/>
            <person name="Bonnet C."/>
            <person name="Boukhgalter B."/>
            <person name="Bourzgui I."/>
            <person name="Brown A."/>
            <person name="Cahill P."/>
            <person name="Channer S."/>
            <person name="Cheshatsang Y."/>
            <person name="Chuda L."/>
            <person name="Citroen M."/>
            <person name="Collymore A."/>
            <person name="Cooke P."/>
            <person name="Costello M."/>
            <person name="D'Aco K."/>
            <person name="Daza R."/>
            <person name="De Haan G."/>
            <person name="DeGray S."/>
            <person name="DeMaso C."/>
            <person name="Dhargay N."/>
            <person name="Dooley K."/>
            <person name="Dooley E."/>
            <person name="Doricent M."/>
            <person name="Dorje P."/>
            <person name="Dorjee K."/>
            <person name="Dupes A."/>
            <person name="Elong R."/>
            <person name="Falk J."/>
            <person name="Farina A."/>
            <person name="Faro S."/>
            <person name="Ferguson D."/>
            <person name="Fisher S."/>
            <person name="Foley C.D."/>
            <person name="Franke A."/>
            <person name="Friedrich D."/>
            <person name="Gadbois L."/>
            <person name="Gearin G."/>
            <person name="Gearin C.R."/>
            <person name="Giannoukos G."/>
            <person name="Goode T."/>
            <person name="Graham J."/>
            <person name="Grandbois E."/>
            <person name="Grewal S."/>
            <person name="Gyaltsen K."/>
            <person name="Hafez N."/>
            <person name="Hagos B."/>
            <person name="Hall J."/>
            <person name="Henson C."/>
            <person name="Hollinger A."/>
            <person name="Honan T."/>
            <person name="Huard M.D."/>
            <person name="Hughes L."/>
            <person name="Hurhula B."/>
            <person name="Husby M.E."/>
            <person name="Kamat A."/>
            <person name="Kanga B."/>
            <person name="Kashin S."/>
            <person name="Khazanovich D."/>
            <person name="Kisner P."/>
            <person name="Lance K."/>
            <person name="Lara M."/>
            <person name="Lee W."/>
            <person name="Lennon N."/>
            <person name="Letendre F."/>
            <person name="LeVine R."/>
            <person name="Lipovsky A."/>
            <person name="Liu X."/>
            <person name="Liu J."/>
            <person name="Liu S."/>
            <person name="Lokyitsang T."/>
            <person name="Lokyitsang Y."/>
            <person name="Lubonja R."/>
            <person name="Lui A."/>
            <person name="MacDonald P."/>
            <person name="Magnisalis V."/>
            <person name="Maru K."/>
            <person name="Matthews C."/>
            <person name="McCusker W."/>
            <person name="McDonough S."/>
            <person name="Mehta T."/>
            <person name="Meldrim J."/>
            <person name="Meneus L."/>
            <person name="Mihai O."/>
            <person name="Mihalev A."/>
            <person name="Mihova T."/>
            <person name="Mittelman R."/>
            <person name="Mlenga V."/>
            <person name="Montmayeur A."/>
            <person name="Mulrain L."/>
            <person name="Navidi A."/>
            <person name="Naylor J."/>
            <person name="Negash T."/>
            <person name="Nguyen T."/>
            <person name="Nguyen N."/>
            <person name="Nicol R."/>
            <person name="Norbu C."/>
            <person name="Norbu N."/>
            <person name="Novod N."/>
            <person name="O'Neill B."/>
            <person name="Osman S."/>
            <person name="Markiewicz E."/>
            <person name="Oyono O.L."/>
            <person name="Patti C."/>
            <person name="Phunkhang P."/>
            <person name="Pierre F."/>
            <person name="Priest M."/>
            <person name="Raghuraman S."/>
            <person name="Rege F."/>
            <person name="Reyes R."/>
            <person name="Rise C."/>
            <person name="Rogov P."/>
            <person name="Ross K."/>
            <person name="Ryan E."/>
            <person name="Settipalli S."/>
            <person name="Shea T."/>
            <person name="Sherpa N."/>
            <person name="Shi L."/>
            <person name="Shih D."/>
            <person name="Sparrow T."/>
            <person name="Spaulding J."/>
            <person name="Stalker J."/>
            <person name="Stange-Thomann N."/>
            <person name="Stavropoulos S."/>
            <person name="Stone C."/>
            <person name="Strader C."/>
            <person name="Tesfaye S."/>
            <person name="Thomson T."/>
            <person name="Thoulutsang Y."/>
            <person name="Thoulutsang D."/>
            <person name="Topham K."/>
            <person name="Topping I."/>
            <person name="Tsamla T."/>
            <person name="Vassiliev H."/>
            <person name="Vo A."/>
            <person name="Wangchuk T."/>
            <person name="Wangdi T."/>
            <person name="Weiand M."/>
            <person name="Wilkinson J."/>
            <person name="Wilson A."/>
            <person name="Yadav S."/>
            <person name="Young G."/>
            <person name="Yu Q."/>
            <person name="Zembek L."/>
            <person name="Zhong D."/>
            <person name="Zimmer A."/>
            <person name="Zwirko Z."/>
            <person name="Jaffe D.B."/>
            <person name="Alvarez P."/>
            <person name="Brockman W."/>
            <person name="Butler J."/>
            <person name="Chin C."/>
            <person name="Gnerre S."/>
            <person name="Grabherr M."/>
            <person name="Kleber M."/>
            <person name="Mauceli E."/>
            <person name="MacCallum I."/>
        </authorList>
    </citation>
    <scope>NUCLEOTIDE SEQUENCE [LARGE SCALE GENOMIC DNA]</scope>
    <source>
        <strain evidence="18">Tucson 14030-0811.24</strain>
    </source>
</reference>
<dbReference type="InterPro" id="IPR032695">
    <property type="entry name" value="Integrin_dom_sf"/>
</dbReference>
<dbReference type="Proteomes" id="UP000007798">
    <property type="component" value="Unassembled WGS sequence"/>
</dbReference>
<dbReference type="FunCoup" id="B4MJS9">
    <property type="interactions" value="4"/>
</dbReference>
<dbReference type="PhylomeDB" id="B4MJS9"/>
<dbReference type="eggNOG" id="KOG3637">
    <property type="taxonomic scope" value="Eukaryota"/>
</dbReference>
<feature type="signal peptide" evidence="13">
    <location>
        <begin position="1"/>
        <end position="25"/>
    </location>
</feature>
<dbReference type="GO" id="GO:0007229">
    <property type="term" value="P:integrin-mediated signaling pathway"/>
    <property type="evidence" value="ECO:0007669"/>
    <property type="project" value="UniProtKB-KW"/>
</dbReference>
<dbReference type="Gene3D" id="1.20.5.930">
    <property type="entry name" value="Bicelle-embedded integrin alpha(iib) transmembrane segment"/>
    <property type="match status" value="1"/>
</dbReference>
<dbReference type="Pfam" id="PF01839">
    <property type="entry name" value="FG-GAP"/>
    <property type="match status" value="2"/>
</dbReference>
<keyword evidence="4 13" id="KW-0732">Signal</keyword>
<evidence type="ECO:0000256" key="5">
    <source>
        <dbReference type="ARBA" id="ARBA00022737"/>
    </source>
</evidence>
<keyword evidence="8 13" id="KW-0401">Integrin</keyword>
<feature type="compositionally biased region" description="Basic and acidic residues" evidence="14">
    <location>
        <begin position="248"/>
        <end position="257"/>
    </location>
</feature>
<dbReference type="SUPFAM" id="SSF69318">
    <property type="entry name" value="Integrin alpha N-terminal domain"/>
    <property type="match status" value="1"/>
</dbReference>
<feature type="repeat" description="FG-GAP" evidence="12">
    <location>
        <begin position="113"/>
        <end position="174"/>
    </location>
</feature>
<evidence type="ECO:0000256" key="11">
    <source>
        <dbReference type="ARBA" id="ARBA00023180"/>
    </source>
</evidence>
<dbReference type="OrthoDB" id="5573735at2759"/>
<keyword evidence="9 13" id="KW-0472">Membrane</keyword>
<dbReference type="GO" id="GO:0007160">
    <property type="term" value="P:cell-matrix adhesion"/>
    <property type="evidence" value="ECO:0007669"/>
    <property type="project" value="UniProtKB-ARBA"/>
</dbReference>
<evidence type="ECO:0000256" key="2">
    <source>
        <dbReference type="ARBA" id="ARBA00008054"/>
    </source>
</evidence>
<feature type="repeat" description="FG-GAP" evidence="12">
    <location>
        <begin position="282"/>
        <end position="339"/>
    </location>
</feature>
<keyword evidence="11" id="KW-0325">Glycoprotein</keyword>
<dbReference type="InterPro" id="IPR018184">
    <property type="entry name" value="Integrin_alpha_C_CS"/>
</dbReference>
<accession>B4MJS9</accession>
<comment type="subcellular location">
    <subcellularLocation>
        <location evidence="1 13">Membrane</location>
        <topology evidence="1 13">Single-pass type I membrane protein</topology>
    </subcellularLocation>
</comment>
<dbReference type="Pfam" id="PF20805">
    <property type="entry name" value="Integrin_A_Ig_2"/>
    <property type="match status" value="1"/>
</dbReference>
<keyword evidence="10 13" id="KW-0675">Receptor</keyword>
<evidence type="ECO:0000256" key="4">
    <source>
        <dbReference type="ARBA" id="ARBA00022729"/>
    </source>
</evidence>
<keyword evidence="3 13" id="KW-0812">Transmembrane</keyword>
<evidence type="ECO:0000256" key="7">
    <source>
        <dbReference type="ARBA" id="ARBA00022989"/>
    </source>
</evidence>
<dbReference type="GO" id="GO:0001555">
    <property type="term" value="P:oocyte growth"/>
    <property type="evidence" value="ECO:0007669"/>
    <property type="project" value="UniProtKB-ARBA"/>
</dbReference>
<feature type="domain" description="Integrin alpha second immunoglobulin-like" evidence="16">
    <location>
        <begin position="655"/>
        <end position="778"/>
    </location>
</feature>
<feature type="domain" description="Integrin alpha first immunoglubulin-like" evidence="15">
    <location>
        <begin position="513"/>
        <end position="651"/>
    </location>
</feature>
<dbReference type="GO" id="GO:0033627">
    <property type="term" value="P:cell adhesion mediated by integrin"/>
    <property type="evidence" value="ECO:0007669"/>
    <property type="project" value="TreeGrafter"/>
</dbReference>
<evidence type="ECO:0000256" key="14">
    <source>
        <dbReference type="SAM" id="MobiDB-lite"/>
    </source>
</evidence>